<keyword evidence="2" id="KW-1185">Reference proteome</keyword>
<dbReference type="GO" id="GO:0016829">
    <property type="term" value="F:lyase activity"/>
    <property type="evidence" value="ECO:0007669"/>
    <property type="project" value="UniProtKB-KW"/>
</dbReference>
<dbReference type="Pfam" id="PF05861">
    <property type="entry name" value="PhnI"/>
    <property type="match status" value="1"/>
</dbReference>
<accession>A0AAV5NNP2</accession>
<protein>
    <submittedName>
        <fullName evidence="1">Carbon-phosphorus lyase complex subunit PhnI</fullName>
    </submittedName>
</protein>
<comment type="caution">
    <text evidence="1">The sequence shown here is derived from an EMBL/GenBank/DDBJ whole genome shotgun (WGS) entry which is preliminary data.</text>
</comment>
<dbReference type="InterPro" id="IPR008773">
    <property type="entry name" value="PhnI"/>
</dbReference>
<reference evidence="2" key="1">
    <citation type="journal article" date="2019" name="Int. J. Syst. Evol. Microbiol.">
        <title>The Global Catalogue of Microorganisms (GCM) 10K type strain sequencing project: providing services to taxonomists for standard genome sequencing and annotation.</title>
        <authorList>
            <consortium name="The Broad Institute Genomics Platform"/>
            <consortium name="The Broad Institute Genome Sequencing Center for Infectious Disease"/>
            <person name="Wu L."/>
            <person name="Ma J."/>
        </authorList>
    </citation>
    <scope>NUCLEOTIDE SEQUENCE [LARGE SCALE GENOMIC DNA]</scope>
    <source>
        <strain evidence="2">NBRC 15640</strain>
    </source>
</reference>
<dbReference type="EMBL" id="BSNX01000009">
    <property type="protein sequence ID" value="GLQ71989.1"/>
    <property type="molecule type" value="Genomic_DNA"/>
</dbReference>
<evidence type="ECO:0000313" key="2">
    <source>
        <dbReference type="Proteomes" id="UP001156690"/>
    </source>
</evidence>
<dbReference type="RefSeq" id="WP_126607699.1">
    <property type="nucleotide sequence ID" value="NZ_AP025144.1"/>
</dbReference>
<keyword evidence="1" id="KW-0456">Lyase</keyword>
<evidence type="ECO:0000313" key="1">
    <source>
        <dbReference type="EMBL" id="GLQ71989.1"/>
    </source>
</evidence>
<dbReference type="Proteomes" id="UP001156690">
    <property type="component" value="Unassembled WGS sequence"/>
</dbReference>
<gene>
    <name evidence="1" type="ORF">GCM10007932_13490</name>
</gene>
<dbReference type="PIRSF" id="PIRSF007313">
    <property type="entry name" value="PhnI"/>
    <property type="match status" value="1"/>
</dbReference>
<dbReference type="GO" id="GO:0019634">
    <property type="term" value="P:organic phosphonate metabolic process"/>
    <property type="evidence" value="ECO:0007669"/>
    <property type="project" value="InterPro"/>
</dbReference>
<name>A0AAV5NNP2_9VIBR</name>
<dbReference type="AlphaFoldDB" id="A0AAV5NNP2"/>
<proteinExistence type="predicted"/>
<sequence length="372" mass="41093">MYVAVKGGEKAIKAAHQLQDQKRRGTGSEIHTSQIADQLSGAVDRVMTEGGIYDTELAALAFKQASGDMIEAIFLLRAYRTTLSRFATSEPLDTSAMEIERRISATFKDLPGGQVLGPTLDYTHRLLDFSLLAEGRDPTKPEQQGNTTRDTAVLEACPQVMTILENQGLATKEVDEGDTAEDITLHPPTYPATRSARLQQLMRSDEGFLLSMGYSTQRGYGRNHPFAAEIRTGNVTVSLCPEELGFEIEIGDIELTECQMINGFSGSKTIKPQFTRGYGVAFGAAERKAMSMALVDRALQAEELDEPVQGPAQDQEFVLSHGDNVEAAGFVSHLKLPHYVDFQSELELIRKLQKEHEQRHAHGEELDHEQLK</sequence>
<organism evidence="1 2">
    <name type="scientific">Vibrio penaeicida</name>
    <dbReference type="NCBI Taxonomy" id="104609"/>
    <lineage>
        <taxon>Bacteria</taxon>
        <taxon>Pseudomonadati</taxon>
        <taxon>Pseudomonadota</taxon>
        <taxon>Gammaproteobacteria</taxon>
        <taxon>Vibrionales</taxon>
        <taxon>Vibrionaceae</taxon>
        <taxon>Vibrio</taxon>
    </lineage>
</organism>